<evidence type="ECO:0008006" key="4">
    <source>
        <dbReference type="Google" id="ProtNLM"/>
    </source>
</evidence>
<gene>
    <name evidence="2" type="ORF">OEZ85_007383</name>
</gene>
<dbReference type="EMBL" id="CP126211">
    <property type="protein sequence ID" value="WIA13839.1"/>
    <property type="molecule type" value="Genomic_DNA"/>
</dbReference>
<organism evidence="2 3">
    <name type="scientific">Tetradesmus obliquus</name>
    <name type="common">Green alga</name>
    <name type="synonym">Acutodesmus obliquus</name>
    <dbReference type="NCBI Taxonomy" id="3088"/>
    <lineage>
        <taxon>Eukaryota</taxon>
        <taxon>Viridiplantae</taxon>
        <taxon>Chlorophyta</taxon>
        <taxon>core chlorophytes</taxon>
        <taxon>Chlorophyceae</taxon>
        <taxon>CS clade</taxon>
        <taxon>Sphaeropleales</taxon>
        <taxon>Scenedesmaceae</taxon>
        <taxon>Tetradesmus</taxon>
    </lineage>
</organism>
<proteinExistence type="predicted"/>
<name>A0ABY8TXF4_TETOB</name>
<accession>A0ABY8TXF4</accession>
<evidence type="ECO:0000313" key="3">
    <source>
        <dbReference type="Proteomes" id="UP001244341"/>
    </source>
</evidence>
<feature type="region of interest" description="Disordered" evidence="1">
    <location>
        <begin position="420"/>
        <end position="450"/>
    </location>
</feature>
<feature type="compositionally biased region" description="Polar residues" evidence="1">
    <location>
        <begin position="429"/>
        <end position="450"/>
    </location>
</feature>
<evidence type="ECO:0000256" key="1">
    <source>
        <dbReference type="SAM" id="MobiDB-lite"/>
    </source>
</evidence>
<evidence type="ECO:0000313" key="2">
    <source>
        <dbReference type="EMBL" id="WIA13839.1"/>
    </source>
</evidence>
<reference evidence="2 3" key="1">
    <citation type="submission" date="2023-05" db="EMBL/GenBank/DDBJ databases">
        <title>A 100% complete, gapless, phased diploid assembly of the Scenedesmus obliquus UTEX 3031 genome.</title>
        <authorList>
            <person name="Biondi T.C."/>
            <person name="Hanschen E.R."/>
            <person name="Kwon T."/>
            <person name="Eng W."/>
            <person name="Kruse C.P.S."/>
            <person name="Koehler S.I."/>
            <person name="Kunde Y."/>
            <person name="Gleasner C.D."/>
            <person name="You Mak K.T."/>
            <person name="Polle J."/>
            <person name="Hovde B.T."/>
            <person name="Starkenburg S.R."/>
        </authorList>
    </citation>
    <scope>NUCLEOTIDE SEQUENCE [LARGE SCALE GENOMIC DNA]</scope>
    <source>
        <strain evidence="2 3">DOE0152z</strain>
    </source>
</reference>
<keyword evidence="3" id="KW-1185">Reference proteome</keyword>
<sequence>MDHILHQLQPWLQQQDASTHSDQGLPASSNSPYHRCMQVEELLKLLQQYPGGLTEAAVLTQLQTNINKQVEACRQQQPAAARRLPGALPLLACSASHAAAEDVLVAATISGIDASAGLPVLQLVDDSSSSAVGMFVHSQLAWLLEGDHPLLAAGRSIRAVTTLRRHLGCARVPALLPSSALALCVAPWQWPLLLGQLPGSPQLYQLGLSAGQREVVLCGVVSGLQRLPSKPGSGAVLACPLADSPTLAAAGSCVQLEMQFLPHSTSKVLQQLRDGHTLLVTRASCQQQPANGLATCHVHRACGRRVQPAAVDVAMLGSQQGDDAAQQPEPEACELWCCSFCGAECSSAEVELSCCGTVQARPAGDDAAAAPSSIQLQVDQHAFTSLMQATPGMDMQQQPERSLKLLEEVLKDRSVVAAVYPRPADQDTGGASKQQQQEQPQWCVSQWKLS</sequence>
<dbReference type="Proteomes" id="UP001244341">
    <property type="component" value="Chromosome 4b"/>
</dbReference>
<protein>
    <recommendedName>
        <fullName evidence="4">Cell division control protein 24 OB domain-containing protein</fullName>
    </recommendedName>
</protein>